<reference evidence="1 2" key="1">
    <citation type="submission" date="2024-04" db="EMBL/GenBank/DDBJ databases">
        <title>Phyllosticta paracitricarpa is synonymous to the EU quarantine fungus P. citricarpa based on phylogenomic analyses.</title>
        <authorList>
            <consortium name="Lawrence Berkeley National Laboratory"/>
            <person name="Van Ingen-Buijs V.A."/>
            <person name="Van Westerhoven A.C."/>
            <person name="Haridas S."/>
            <person name="Skiadas P."/>
            <person name="Martin F."/>
            <person name="Groenewald J.Z."/>
            <person name="Crous P.W."/>
            <person name="Seidl M.F."/>
        </authorList>
    </citation>
    <scope>NUCLEOTIDE SEQUENCE [LARGE SCALE GENOMIC DNA]</scope>
    <source>
        <strain evidence="1 2">CBS 123374</strain>
    </source>
</reference>
<name>A0ABR1YQK0_9PEZI</name>
<gene>
    <name evidence="1" type="ORF">HDK90DRAFT_485572</name>
</gene>
<protein>
    <submittedName>
        <fullName evidence="1">Uncharacterized protein</fullName>
    </submittedName>
</protein>
<sequence>MTWSNDDLGCKKYEDMLLKVFRDIYHFKTQSLVIPAQDFSPGQVVRDTVNEMFKGAKADELFIIIYSGHSWMNEERLFWFGAKARDLPLQAAKPWIHWKDIEGHMTHLRARVLHIFDTCVAANASLHEGPEFLGASGFHDIASSADRNFITVLCDVLKKAAGNPRTVAQLHGDMMRKNEKTRLLGATPVHLLDDNKPSIVLHKVPGPSLPGEARASSLKEINNSVARVLISVNLSGEMSIPDRSEWQK</sequence>
<dbReference type="EMBL" id="JBBWRZ010000005">
    <property type="protein sequence ID" value="KAK8235718.1"/>
    <property type="molecule type" value="Genomic_DNA"/>
</dbReference>
<proteinExistence type="predicted"/>
<organism evidence="1 2">
    <name type="scientific">Phyllosticta capitalensis</name>
    <dbReference type="NCBI Taxonomy" id="121624"/>
    <lineage>
        <taxon>Eukaryota</taxon>
        <taxon>Fungi</taxon>
        <taxon>Dikarya</taxon>
        <taxon>Ascomycota</taxon>
        <taxon>Pezizomycotina</taxon>
        <taxon>Dothideomycetes</taxon>
        <taxon>Dothideomycetes incertae sedis</taxon>
        <taxon>Botryosphaeriales</taxon>
        <taxon>Phyllostictaceae</taxon>
        <taxon>Phyllosticta</taxon>
    </lineage>
</organism>
<evidence type="ECO:0000313" key="1">
    <source>
        <dbReference type="EMBL" id="KAK8235718.1"/>
    </source>
</evidence>
<comment type="caution">
    <text evidence="1">The sequence shown here is derived from an EMBL/GenBank/DDBJ whole genome shotgun (WGS) entry which is preliminary data.</text>
</comment>
<accession>A0ABR1YQK0</accession>
<keyword evidence="2" id="KW-1185">Reference proteome</keyword>
<dbReference type="Proteomes" id="UP001492380">
    <property type="component" value="Unassembled WGS sequence"/>
</dbReference>
<evidence type="ECO:0000313" key="2">
    <source>
        <dbReference type="Proteomes" id="UP001492380"/>
    </source>
</evidence>